<proteinExistence type="predicted"/>
<evidence type="ECO:0000313" key="2">
    <source>
        <dbReference type="EMBL" id="KAK1885362.1"/>
    </source>
</evidence>
<protein>
    <submittedName>
        <fullName evidence="2">Mitogen-activated protein kinase 17</fullName>
    </submittedName>
</protein>
<feature type="region of interest" description="Disordered" evidence="1">
    <location>
        <begin position="1"/>
        <end position="46"/>
    </location>
</feature>
<comment type="caution">
    <text evidence="2">The sequence shown here is derived from an EMBL/GenBank/DDBJ whole genome shotgun (WGS) entry which is preliminary data.</text>
</comment>
<dbReference type="EMBL" id="JASDAP010000021">
    <property type="protein sequence ID" value="KAK1885362.1"/>
    <property type="molecule type" value="Genomic_DNA"/>
</dbReference>
<evidence type="ECO:0000256" key="1">
    <source>
        <dbReference type="SAM" id="MobiDB-lite"/>
    </source>
</evidence>
<reference evidence="2" key="1">
    <citation type="submission" date="2023-04" db="EMBL/GenBank/DDBJ databases">
        <title>Chromosome-level genome of Chaenocephalus aceratus.</title>
        <authorList>
            <person name="Park H."/>
        </authorList>
    </citation>
    <scope>NUCLEOTIDE SEQUENCE</scope>
    <source>
        <strain evidence="2">DE</strain>
        <tissue evidence="2">Muscle</tissue>
    </source>
</reference>
<feature type="non-terminal residue" evidence="2">
    <location>
        <position position="85"/>
    </location>
</feature>
<feature type="non-terminal residue" evidence="2">
    <location>
        <position position="1"/>
    </location>
</feature>
<dbReference type="Proteomes" id="UP001228049">
    <property type="component" value="Unassembled WGS sequence"/>
</dbReference>
<dbReference type="GO" id="GO:0016301">
    <property type="term" value="F:kinase activity"/>
    <property type="evidence" value="ECO:0007669"/>
    <property type="project" value="UniProtKB-KW"/>
</dbReference>
<accession>A0AAD9BM33</accession>
<feature type="compositionally biased region" description="Polar residues" evidence="1">
    <location>
        <begin position="18"/>
        <end position="32"/>
    </location>
</feature>
<gene>
    <name evidence="2" type="ORF">KUDE01_031557</name>
</gene>
<name>A0AAD9BM33_DISEL</name>
<keyword evidence="2" id="KW-0418">Kinase</keyword>
<evidence type="ECO:0000313" key="3">
    <source>
        <dbReference type="Proteomes" id="UP001228049"/>
    </source>
</evidence>
<dbReference type="AlphaFoldDB" id="A0AAD9BM33"/>
<organism evidence="2 3">
    <name type="scientific">Dissostichus eleginoides</name>
    <name type="common">Patagonian toothfish</name>
    <name type="synonym">Dissostichus amissus</name>
    <dbReference type="NCBI Taxonomy" id="100907"/>
    <lineage>
        <taxon>Eukaryota</taxon>
        <taxon>Metazoa</taxon>
        <taxon>Chordata</taxon>
        <taxon>Craniata</taxon>
        <taxon>Vertebrata</taxon>
        <taxon>Euteleostomi</taxon>
        <taxon>Actinopterygii</taxon>
        <taxon>Neopterygii</taxon>
        <taxon>Teleostei</taxon>
        <taxon>Neoteleostei</taxon>
        <taxon>Acanthomorphata</taxon>
        <taxon>Eupercaria</taxon>
        <taxon>Perciformes</taxon>
        <taxon>Notothenioidei</taxon>
        <taxon>Nototheniidae</taxon>
        <taxon>Dissostichus</taxon>
    </lineage>
</organism>
<sequence>GEAGGARGGQAEGMVTQAAGSFSSGVTRPLRSNNRDRSTCSSDSLCASRCSGKGGEGGYRLYDTVFVFKEFRLAYKCTGEYNTFK</sequence>
<feature type="compositionally biased region" description="Gly residues" evidence="1">
    <location>
        <begin position="1"/>
        <end position="11"/>
    </location>
</feature>
<keyword evidence="2" id="KW-0808">Transferase</keyword>
<keyword evidence="3" id="KW-1185">Reference proteome</keyword>